<reference evidence="2" key="1">
    <citation type="journal article" date="2019" name="Int. J. Syst. Evol. Microbiol.">
        <title>The Global Catalogue of Microorganisms (GCM) 10K type strain sequencing project: providing services to taxonomists for standard genome sequencing and annotation.</title>
        <authorList>
            <consortium name="The Broad Institute Genomics Platform"/>
            <consortium name="The Broad Institute Genome Sequencing Center for Infectious Disease"/>
            <person name="Wu L."/>
            <person name="Ma J."/>
        </authorList>
    </citation>
    <scope>NUCLEOTIDE SEQUENCE [LARGE SCALE GENOMIC DNA]</scope>
    <source>
        <strain evidence="2">CCTCC AB 2017081</strain>
    </source>
</reference>
<comment type="caution">
    <text evidence="1">The sequence shown here is derived from an EMBL/GenBank/DDBJ whole genome shotgun (WGS) entry which is preliminary data.</text>
</comment>
<dbReference type="PIRSF" id="PIRSF006380">
    <property type="entry name" value="UCP006380"/>
    <property type="match status" value="1"/>
</dbReference>
<organism evidence="1 2">
    <name type="scientific">Deinococcus rufus</name>
    <dbReference type="NCBI Taxonomy" id="2136097"/>
    <lineage>
        <taxon>Bacteria</taxon>
        <taxon>Thermotogati</taxon>
        <taxon>Deinococcota</taxon>
        <taxon>Deinococci</taxon>
        <taxon>Deinococcales</taxon>
        <taxon>Deinococcaceae</taxon>
        <taxon>Deinococcus</taxon>
    </lineage>
</organism>
<accession>A0ABV7Z6Y5</accession>
<proteinExistence type="inferred from homology"/>
<dbReference type="Pfam" id="PF01949">
    <property type="entry name" value="Endo_dU"/>
    <property type="match status" value="1"/>
</dbReference>
<dbReference type="PANTHER" id="PTHR39518">
    <property type="entry name" value="UPF0215 PROTEIN MJ1150"/>
    <property type="match status" value="1"/>
</dbReference>
<dbReference type="RefSeq" id="WP_322473920.1">
    <property type="nucleotide sequence ID" value="NZ_JBHRZG010000002.1"/>
</dbReference>
<gene>
    <name evidence="1" type="ORF">ACFOSB_03210</name>
</gene>
<dbReference type="Proteomes" id="UP001595803">
    <property type="component" value="Unassembled WGS sequence"/>
</dbReference>
<sequence length="185" mass="19453">MTGLHALGFDDAPFDRAWRGDVPVFGAAYAGRTLHGVVSGRVRRDGRNSTAELARLTTAAGEHVRLVLLQGIALAGFNVVDIHALHAATGRPVLVVARRAPRLDAVRTALLTHVPGGAQKWRLVQAAGEMEACAGVWVQRAGLNLEDAAQALTALTVTGRIPEPLRAAHLIAGGTTRGSSRGQRV</sequence>
<name>A0ABV7Z6Y5_9DEIO</name>
<protein>
    <submittedName>
        <fullName evidence="1">DUF99 family protein</fullName>
    </submittedName>
</protein>
<evidence type="ECO:0000313" key="1">
    <source>
        <dbReference type="EMBL" id="MFC3831871.1"/>
    </source>
</evidence>
<dbReference type="InterPro" id="IPR002802">
    <property type="entry name" value="Endo_dU"/>
</dbReference>
<dbReference type="Gene3D" id="3.30.2170.10">
    <property type="entry name" value="archaeoglobus fulgidus dsm 4304 superfamily"/>
    <property type="match status" value="1"/>
</dbReference>
<dbReference type="HAMAP" id="MF_00582">
    <property type="entry name" value="UPF0215"/>
    <property type="match status" value="1"/>
</dbReference>
<keyword evidence="2" id="KW-1185">Reference proteome</keyword>
<dbReference type="EMBL" id="JBHRZG010000002">
    <property type="protein sequence ID" value="MFC3831871.1"/>
    <property type="molecule type" value="Genomic_DNA"/>
</dbReference>
<dbReference type="PANTHER" id="PTHR39518:SF2">
    <property type="entry name" value="UPF0215 PROTEIN MJ1150"/>
    <property type="match status" value="1"/>
</dbReference>
<evidence type="ECO:0000313" key="2">
    <source>
        <dbReference type="Proteomes" id="UP001595803"/>
    </source>
</evidence>